<keyword evidence="5" id="KW-1185">Reference proteome</keyword>
<keyword evidence="1" id="KW-0456">Lyase</keyword>
<dbReference type="GO" id="GO:0016803">
    <property type="term" value="F:ether hydrolase activity"/>
    <property type="evidence" value="ECO:0007669"/>
    <property type="project" value="TreeGrafter"/>
</dbReference>
<dbReference type="Gene3D" id="3.40.50.10490">
    <property type="entry name" value="Glucose-6-phosphate isomerase like protein, domain 1"/>
    <property type="match status" value="1"/>
</dbReference>
<dbReference type="PANTHER" id="PTHR10088">
    <property type="entry name" value="GLUCOKINASE REGULATORY PROTEIN"/>
    <property type="match status" value="1"/>
</dbReference>
<evidence type="ECO:0000256" key="1">
    <source>
        <dbReference type="ARBA" id="ARBA00023239"/>
    </source>
</evidence>
<protein>
    <submittedName>
        <fullName evidence="4">Glucokinase regulatory-like protein</fullName>
    </submittedName>
</protein>
<dbReference type="FunFam" id="3.40.50.10490:FF:000014">
    <property type="entry name" value="N-acetylmuramic acid 6-phosphate etherase"/>
    <property type="match status" value="1"/>
</dbReference>
<feature type="domain" description="SIS" evidence="3">
    <location>
        <begin position="63"/>
        <end position="228"/>
    </location>
</feature>
<dbReference type="AlphaFoldDB" id="A0AAD9D0S0"/>
<dbReference type="SUPFAM" id="SSF53697">
    <property type="entry name" value="SIS domain"/>
    <property type="match status" value="1"/>
</dbReference>
<dbReference type="PROSITE" id="PS51464">
    <property type="entry name" value="SIS"/>
    <property type="match status" value="1"/>
</dbReference>
<organism evidence="4 5">
    <name type="scientific">Papiliotrema laurentii</name>
    <name type="common">Cryptococcus laurentii</name>
    <dbReference type="NCBI Taxonomy" id="5418"/>
    <lineage>
        <taxon>Eukaryota</taxon>
        <taxon>Fungi</taxon>
        <taxon>Dikarya</taxon>
        <taxon>Basidiomycota</taxon>
        <taxon>Agaricomycotina</taxon>
        <taxon>Tremellomycetes</taxon>
        <taxon>Tremellales</taxon>
        <taxon>Rhynchogastremaceae</taxon>
        <taxon>Papiliotrema</taxon>
    </lineage>
</organism>
<dbReference type="PROSITE" id="PS01272">
    <property type="entry name" value="GCKR"/>
    <property type="match status" value="1"/>
</dbReference>
<dbReference type="InterPro" id="IPR046348">
    <property type="entry name" value="SIS_dom_sf"/>
</dbReference>
<sequence>MAIIMTPYIDLDSLETEGQNESTRDIDVVSTEDLCRMINAQDQTVALAVAQHTSTIARIIDAMAPRVRAGGRVVYLGAGTSGRLGILDASEIPPTYSADYSQWIGLIAGGNGAIQRAVEGAEDSSPSGAQDLEDLTPKLCSADSVIGLAASGRTPYVLGGLEYAKSLGCFTAGICCVKNSEMRNVADEVVECPVGPEVVTGSTRMKSGTAQKMILNMISTGIQVKIGKTYGNLMVDVKRSNHKLVNRARRIFRCVLEPLTLPPTSIKLPLNLQDDQAVDALIDECDGSVKLAMVAARWSCTPAEATAKLNKADGLLKRALAV</sequence>
<dbReference type="NCBIfam" id="NF009222">
    <property type="entry name" value="PRK12570.1"/>
    <property type="match status" value="1"/>
</dbReference>
<dbReference type="GO" id="GO:0097367">
    <property type="term" value="F:carbohydrate derivative binding"/>
    <property type="evidence" value="ECO:0007669"/>
    <property type="project" value="InterPro"/>
</dbReference>
<gene>
    <name evidence="4" type="ORF">DB88DRAFT_258067</name>
</gene>
<name>A0AAD9D0S0_PAPLA</name>
<evidence type="ECO:0000256" key="2">
    <source>
        <dbReference type="ARBA" id="ARBA00023277"/>
    </source>
</evidence>
<comment type="caution">
    <text evidence="4">The sequence shown here is derived from an EMBL/GenBank/DDBJ whole genome shotgun (WGS) entry which is preliminary data.</text>
</comment>
<dbReference type="CDD" id="cd05007">
    <property type="entry name" value="SIS_Etherase"/>
    <property type="match status" value="1"/>
</dbReference>
<reference evidence="4" key="1">
    <citation type="submission" date="2023-02" db="EMBL/GenBank/DDBJ databases">
        <title>Identification and recombinant expression of a fungal hydrolase from Papiliotrema laurentii that hydrolyzes apple cutin and clears colloidal polyester polyurethane.</title>
        <authorList>
            <consortium name="DOE Joint Genome Institute"/>
            <person name="Roman V.A."/>
            <person name="Bojanowski C."/>
            <person name="Crable B.R."/>
            <person name="Wagner D.N."/>
            <person name="Hung C.S."/>
            <person name="Nadeau L.J."/>
            <person name="Schratz L."/>
            <person name="Haridas S."/>
            <person name="Pangilinan J."/>
            <person name="Lipzen A."/>
            <person name="Na H."/>
            <person name="Yan M."/>
            <person name="Ng V."/>
            <person name="Grigoriev I.V."/>
            <person name="Spatafora J.W."/>
            <person name="Barlow D."/>
            <person name="Biffinger J."/>
            <person name="Kelley-Loughnane N."/>
            <person name="Varaljay V.A."/>
            <person name="Crookes-Goodson W.J."/>
        </authorList>
    </citation>
    <scope>NUCLEOTIDE SEQUENCE</scope>
    <source>
        <strain evidence="4">5307AH</strain>
    </source>
</reference>
<dbReference type="HAMAP" id="MF_00068">
    <property type="entry name" value="MurQ"/>
    <property type="match status" value="1"/>
</dbReference>
<dbReference type="Proteomes" id="UP001182556">
    <property type="component" value="Unassembled WGS sequence"/>
</dbReference>
<evidence type="ECO:0000313" key="5">
    <source>
        <dbReference type="Proteomes" id="UP001182556"/>
    </source>
</evidence>
<dbReference type="PANTHER" id="PTHR10088:SF4">
    <property type="entry name" value="GLUCOKINASE REGULATORY PROTEIN"/>
    <property type="match status" value="1"/>
</dbReference>
<dbReference type="InterPro" id="IPR005486">
    <property type="entry name" value="Glucokinase_regulatory_CS"/>
</dbReference>
<dbReference type="NCBIfam" id="TIGR00274">
    <property type="entry name" value="N-acetylmuramic acid 6-phosphate etherase"/>
    <property type="match status" value="1"/>
</dbReference>
<dbReference type="InterPro" id="IPR040190">
    <property type="entry name" value="MURQ/GCKR"/>
</dbReference>
<evidence type="ECO:0000259" key="3">
    <source>
        <dbReference type="PROSITE" id="PS51464"/>
    </source>
</evidence>
<accession>A0AAD9D0S0</accession>
<dbReference type="InterPro" id="IPR001347">
    <property type="entry name" value="SIS_dom"/>
</dbReference>
<dbReference type="InterPro" id="IPR005488">
    <property type="entry name" value="Etherase_MurQ"/>
</dbReference>
<dbReference type="GO" id="GO:0046348">
    <property type="term" value="P:amino sugar catabolic process"/>
    <property type="evidence" value="ECO:0007669"/>
    <property type="project" value="InterPro"/>
</dbReference>
<dbReference type="EMBL" id="JAODAN010000005">
    <property type="protein sequence ID" value="KAK1923925.1"/>
    <property type="molecule type" value="Genomic_DNA"/>
</dbReference>
<proteinExistence type="inferred from homology"/>
<dbReference type="Gene3D" id="1.10.8.1080">
    <property type="match status" value="1"/>
</dbReference>
<evidence type="ECO:0000313" key="4">
    <source>
        <dbReference type="EMBL" id="KAK1923925.1"/>
    </source>
</evidence>
<keyword evidence="2" id="KW-0119">Carbohydrate metabolism</keyword>
<dbReference type="GO" id="GO:0016835">
    <property type="term" value="F:carbon-oxygen lyase activity"/>
    <property type="evidence" value="ECO:0007669"/>
    <property type="project" value="InterPro"/>
</dbReference>
<dbReference type="Pfam" id="PF22645">
    <property type="entry name" value="GKRP_SIS_N"/>
    <property type="match status" value="1"/>
</dbReference>
<dbReference type="GO" id="GO:0009254">
    <property type="term" value="P:peptidoglycan turnover"/>
    <property type="evidence" value="ECO:0007669"/>
    <property type="project" value="TreeGrafter"/>
</dbReference>
<dbReference type="NCBIfam" id="NF003915">
    <property type="entry name" value="PRK05441.1"/>
    <property type="match status" value="1"/>
</dbReference>